<accession>A0A0M0JRN9</accession>
<name>A0A0M0JRN9_9EUKA</name>
<comment type="subcellular location">
    <subcellularLocation>
        <location evidence="1">Cell membrane</location>
        <topology evidence="1">Multi-pass membrane protein</topology>
    </subcellularLocation>
</comment>
<dbReference type="PANTHER" id="PTHR12677:SF59">
    <property type="entry name" value="GOLGI APPARATUS MEMBRANE PROTEIN TVP38-RELATED"/>
    <property type="match status" value="1"/>
</dbReference>
<evidence type="ECO:0000256" key="5">
    <source>
        <dbReference type="ARBA" id="ARBA00023136"/>
    </source>
</evidence>
<dbReference type="AlphaFoldDB" id="A0A0M0JRN9"/>
<evidence type="ECO:0000256" key="3">
    <source>
        <dbReference type="ARBA" id="ARBA00022692"/>
    </source>
</evidence>
<feature type="transmembrane region" description="Helical" evidence="6">
    <location>
        <begin position="67"/>
        <end position="89"/>
    </location>
</feature>
<keyword evidence="4 6" id="KW-1133">Transmembrane helix</keyword>
<dbReference type="Proteomes" id="UP000037460">
    <property type="component" value="Unassembled WGS sequence"/>
</dbReference>
<feature type="transmembrane region" description="Helical" evidence="6">
    <location>
        <begin position="219"/>
        <end position="237"/>
    </location>
</feature>
<keyword evidence="5 6" id="KW-0472">Membrane</keyword>
<feature type="transmembrane region" description="Helical" evidence="6">
    <location>
        <begin position="101"/>
        <end position="125"/>
    </location>
</feature>
<dbReference type="Pfam" id="PF09335">
    <property type="entry name" value="VTT_dom"/>
    <property type="match status" value="1"/>
</dbReference>
<evidence type="ECO:0000313" key="9">
    <source>
        <dbReference type="Proteomes" id="UP000037460"/>
    </source>
</evidence>
<reference evidence="9" key="1">
    <citation type="journal article" date="2015" name="PLoS Genet.">
        <title>Genome Sequence and Transcriptome Analyses of Chrysochromulina tobin: Metabolic Tools for Enhanced Algal Fitness in the Prominent Order Prymnesiales (Haptophyceae).</title>
        <authorList>
            <person name="Hovde B.T."/>
            <person name="Deodato C.R."/>
            <person name="Hunsperger H.M."/>
            <person name="Ryken S.A."/>
            <person name="Yost W."/>
            <person name="Jha R.K."/>
            <person name="Patterson J."/>
            <person name="Monnat R.J. Jr."/>
            <person name="Barlow S.B."/>
            <person name="Starkenburg S.R."/>
            <person name="Cattolico R.A."/>
        </authorList>
    </citation>
    <scope>NUCLEOTIDE SEQUENCE</scope>
    <source>
        <strain evidence="9">CCMP291</strain>
    </source>
</reference>
<keyword evidence="3 6" id="KW-0812">Transmembrane</keyword>
<feature type="domain" description="VTT" evidence="7">
    <location>
        <begin position="94"/>
        <end position="207"/>
    </location>
</feature>
<evidence type="ECO:0000256" key="2">
    <source>
        <dbReference type="ARBA" id="ARBA00022475"/>
    </source>
</evidence>
<proteinExistence type="predicted"/>
<evidence type="ECO:0000256" key="6">
    <source>
        <dbReference type="SAM" id="Phobius"/>
    </source>
</evidence>
<organism evidence="8 9">
    <name type="scientific">Chrysochromulina tobinii</name>
    <dbReference type="NCBI Taxonomy" id="1460289"/>
    <lineage>
        <taxon>Eukaryota</taxon>
        <taxon>Haptista</taxon>
        <taxon>Haptophyta</taxon>
        <taxon>Prymnesiophyceae</taxon>
        <taxon>Prymnesiales</taxon>
        <taxon>Chrysochromulinaceae</taxon>
        <taxon>Chrysochromulina</taxon>
    </lineage>
</organism>
<evidence type="ECO:0000256" key="4">
    <source>
        <dbReference type="ARBA" id="ARBA00022989"/>
    </source>
</evidence>
<evidence type="ECO:0000256" key="1">
    <source>
        <dbReference type="ARBA" id="ARBA00004651"/>
    </source>
</evidence>
<keyword evidence="2" id="KW-1003">Cell membrane</keyword>
<dbReference type="InterPro" id="IPR032816">
    <property type="entry name" value="VTT_dom"/>
</dbReference>
<evidence type="ECO:0000313" key="8">
    <source>
        <dbReference type="EMBL" id="KOO29150.1"/>
    </source>
</evidence>
<dbReference type="EMBL" id="JWZX01002455">
    <property type="protein sequence ID" value="KOO29150.1"/>
    <property type="molecule type" value="Genomic_DNA"/>
</dbReference>
<comment type="caution">
    <text evidence="8">The sequence shown here is derived from an EMBL/GenBank/DDBJ whole genome shotgun (WGS) entry which is preliminary data.</text>
</comment>
<dbReference type="InterPro" id="IPR015414">
    <property type="entry name" value="TMEM64"/>
</dbReference>
<protein>
    <submittedName>
        <fullName evidence="8">Membrane protein containing snare domain protein</fullName>
    </submittedName>
</protein>
<gene>
    <name evidence="8" type="ORF">Ctob_006405</name>
</gene>
<dbReference type="GO" id="GO:0005886">
    <property type="term" value="C:plasma membrane"/>
    <property type="evidence" value="ECO:0007669"/>
    <property type="project" value="UniProtKB-SubCell"/>
</dbReference>
<feature type="transmembrane region" description="Helical" evidence="6">
    <location>
        <begin position="187"/>
        <end position="207"/>
    </location>
</feature>
<dbReference type="OrthoDB" id="166803at2759"/>
<keyword evidence="9" id="KW-1185">Reference proteome</keyword>
<evidence type="ECO:0000259" key="7">
    <source>
        <dbReference type="Pfam" id="PF09335"/>
    </source>
</evidence>
<dbReference type="PANTHER" id="PTHR12677">
    <property type="entry name" value="GOLGI APPARATUS MEMBRANE PROTEIN TVP38-RELATED"/>
    <property type="match status" value="1"/>
</dbReference>
<sequence>MTEAGLCESGEDLFGELFDEENCSSVAVLWYNKSDDGLPVVTNETITAKVRLPGVAVMGLRFRRPSLLVTIVGYALVNMVTTSVCPLPIATSLVPLSTVLFGFLAGMIINVTSTCAGAYCGLLLVRYACRPRFVRALGKYQSKWAALDRMVAAEGWQISLLIRCSPASPLVITNTLLALTSISQLSFLWTVLVGEIVTSFPFAYATYVGEQLVDGQKSPMLLVSSFIGLGASIAVTWKVSLLAKSVLEERETYSSLALGAVPLEQGKEGSESSFYES</sequence>